<feature type="domain" description="Chitin-binding type-2" evidence="3">
    <location>
        <begin position="74"/>
        <end position="133"/>
    </location>
</feature>
<comment type="caution">
    <text evidence="4">The sequence shown here is derived from an EMBL/GenBank/DDBJ whole genome shotgun (WGS) entry which is preliminary data.</text>
</comment>
<protein>
    <recommendedName>
        <fullName evidence="3">Chitin-binding type-2 domain-containing protein</fullName>
    </recommendedName>
</protein>
<dbReference type="SMART" id="SM00494">
    <property type="entry name" value="ChtBD2"/>
    <property type="match status" value="1"/>
</dbReference>
<dbReference type="SUPFAM" id="SSF57625">
    <property type="entry name" value="Invertebrate chitin-binding proteins"/>
    <property type="match status" value="1"/>
</dbReference>
<name>A0A1D1V5F2_RAMVA</name>
<gene>
    <name evidence="4" type="primary">RvY_06616-1</name>
    <name evidence="4" type="synonym">RvY_06616.1</name>
    <name evidence="4" type="ORF">RvY_06616</name>
</gene>
<feature type="region of interest" description="Disordered" evidence="1">
    <location>
        <begin position="165"/>
        <end position="215"/>
    </location>
</feature>
<sequence>MKCLVVLSVLVAVASAGSLHRVRRANGDQNPKVWDALDKLRGKAPLGTDQIQEIYAAAQPGQDFPILSEIPQSNIDCASFKQPGFYADDSSRCQVFHRCDVNGNLTSYLCPNMSLFNQITLVCDWFWNVDCSQSKQFQDYSNSRLYTEGNVLLDNQDDYELQAATRAVQSSRSRTSSKSSSVKKQSRADSSESSDQVDQASGSDAVEEPFQAQLE</sequence>
<dbReference type="EMBL" id="BDGG01000003">
    <property type="protein sequence ID" value="GAU94917.1"/>
    <property type="molecule type" value="Genomic_DNA"/>
</dbReference>
<dbReference type="Gene3D" id="2.170.140.10">
    <property type="entry name" value="Chitin binding domain"/>
    <property type="match status" value="1"/>
</dbReference>
<dbReference type="OrthoDB" id="6428908at2759"/>
<evidence type="ECO:0000313" key="5">
    <source>
        <dbReference type="Proteomes" id="UP000186922"/>
    </source>
</evidence>
<dbReference type="InterPro" id="IPR002557">
    <property type="entry name" value="Chitin-bd_dom"/>
</dbReference>
<accession>A0A1D1V5F2</accession>
<keyword evidence="2" id="KW-0732">Signal</keyword>
<proteinExistence type="predicted"/>
<dbReference type="GO" id="GO:0005576">
    <property type="term" value="C:extracellular region"/>
    <property type="evidence" value="ECO:0007669"/>
    <property type="project" value="InterPro"/>
</dbReference>
<evidence type="ECO:0000256" key="1">
    <source>
        <dbReference type="SAM" id="MobiDB-lite"/>
    </source>
</evidence>
<dbReference type="Pfam" id="PF01607">
    <property type="entry name" value="CBM_14"/>
    <property type="match status" value="1"/>
</dbReference>
<dbReference type="PANTHER" id="PTHR22933">
    <property type="entry name" value="FI18007P1-RELATED"/>
    <property type="match status" value="1"/>
</dbReference>
<dbReference type="GO" id="GO:0008061">
    <property type="term" value="F:chitin binding"/>
    <property type="evidence" value="ECO:0007669"/>
    <property type="project" value="InterPro"/>
</dbReference>
<keyword evidence="5" id="KW-1185">Reference proteome</keyword>
<feature type="chain" id="PRO_5008898052" description="Chitin-binding type-2 domain-containing protein" evidence="2">
    <location>
        <begin position="17"/>
        <end position="215"/>
    </location>
</feature>
<dbReference type="PANTHER" id="PTHR22933:SF42">
    <property type="entry name" value="FI18455P1-RELATED"/>
    <property type="match status" value="1"/>
</dbReference>
<feature type="compositionally biased region" description="Low complexity" evidence="1">
    <location>
        <begin position="165"/>
        <end position="183"/>
    </location>
</feature>
<dbReference type="AlphaFoldDB" id="A0A1D1V5F2"/>
<evidence type="ECO:0000259" key="3">
    <source>
        <dbReference type="PROSITE" id="PS50940"/>
    </source>
</evidence>
<evidence type="ECO:0000256" key="2">
    <source>
        <dbReference type="SAM" id="SignalP"/>
    </source>
</evidence>
<dbReference type="STRING" id="947166.A0A1D1V5F2"/>
<dbReference type="PROSITE" id="PS50940">
    <property type="entry name" value="CHIT_BIND_II"/>
    <property type="match status" value="1"/>
</dbReference>
<dbReference type="Proteomes" id="UP000186922">
    <property type="component" value="Unassembled WGS sequence"/>
</dbReference>
<feature type="compositionally biased region" description="Polar residues" evidence="1">
    <location>
        <begin position="191"/>
        <end position="202"/>
    </location>
</feature>
<organism evidence="4 5">
    <name type="scientific">Ramazzottius varieornatus</name>
    <name type="common">Water bear</name>
    <name type="synonym">Tardigrade</name>
    <dbReference type="NCBI Taxonomy" id="947166"/>
    <lineage>
        <taxon>Eukaryota</taxon>
        <taxon>Metazoa</taxon>
        <taxon>Ecdysozoa</taxon>
        <taxon>Tardigrada</taxon>
        <taxon>Eutardigrada</taxon>
        <taxon>Parachela</taxon>
        <taxon>Hypsibioidea</taxon>
        <taxon>Ramazzottiidae</taxon>
        <taxon>Ramazzottius</taxon>
    </lineage>
</organism>
<dbReference type="InterPro" id="IPR036508">
    <property type="entry name" value="Chitin-bd_dom_sf"/>
</dbReference>
<feature type="signal peptide" evidence="2">
    <location>
        <begin position="1"/>
        <end position="16"/>
    </location>
</feature>
<reference evidence="4 5" key="1">
    <citation type="journal article" date="2016" name="Nat. Commun.">
        <title>Extremotolerant tardigrade genome and improved radiotolerance of human cultured cells by tardigrade-unique protein.</title>
        <authorList>
            <person name="Hashimoto T."/>
            <person name="Horikawa D.D."/>
            <person name="Saito Y."/>
            <person name="Kuwahara H."/>
            <person name="Kozuka-Hata H."/>
            <person name="Shin-I T."/>
            <person name="Minakuchi Y."/>
            <person name="Ohishi K."/>
            <person name="Motoyama A."/>
            <person name="Aizu T."/>
            <person name="Enomoto A."/>
            <person name="Kondo K."/>
            <person name="Tanaka S."/>
            <person name="Hara Y."/>
            <person name="Koshikawa S."/>
            <person name="Sagara H."/>
            <person name="Miura T."/>
            <person name="Yokobori S."/>
            <person name="Miyagawa K."/>
            <person name="Suzuki Y."/>
            <person name="Kubo T."/>
            <person name="Oyama M."/>
            <person name="Kohara Y."/>
            <person name="Fujiyama A."/>
            <person name="Arakawa K."/>
            <person name="Katayama T."/>
            <person name="Toyoda A."/>
            <person name="Kunieda T."/>
        </authorList>
    </citation>
    <scope>NUCLEOTIDE SEQUENCE [LARGE SCALE GENOMIC DNA]</scope>
    <source>
        <strain evidence="4 5">YOKOZUNA-1</strain>
    </source>
</reference>
<evidence type="ECO:0000313" key="4">
    <source>
        <dbReference type="EMBL" id="GAU94917.1"/>
    </source>
</evidence>
<dbReference type="InterPro" id="IPR052976">
    <property type="entry name" value="Scoloptoxin-like"/>
</dbReference>